<keyword evidence="9" id="KW-1185">Reference proteome</keyword>
<organism evidence="8 9">
    <name type="scientific">Marmota monax</name>
    <name type="common">Woodchuck</name>
    <dbReference type="NCBI Taxonomy" id="9995"/>
    <lineage>
        <taxon>Eukaryota</taxon>
        <taxon>Metazoa</taxon>
        <taxon>Chordata</taxon>
        <taxon>Craniata</taxon>
        <taxon>Vertebrata</taxon>
        <taxon>Euteleostomi</taxon>
        <taxon>Mammalia</taxon>
        <taxon>Eutheria</taxon>
        <taxon>Euarchontoglires</taxon>
        <taxon>Glires</taxon>
        <taxon>Rodentia</taxon>
        <taxon>Sciuromorpha</taxon>
        <taxon>Sciuridae</taxon>
        <taxon>Xerinae</taxon>
        <taxon>Marmotini</taxon>
        <taxon>Marmota</taxon>
    </lineage>
</organism>
<feature type="binding site" evidence="6">
    <location>
        <position position="35"/>
    </location>
    <ligand>
        <name>Na(+)</name>
        <dbReference type="ChEBI" id="CHEBI:29101"/>
        <label>1</label>
    </ligand>
</feature>
<evidence type="ECO:0000256" key="2">
    <source>
        <dbReference type="ARBA" id="ARBA00022448"/>
    </source>
</evidence>
<gene>
    <name evidence="8" type="ORF">MONAX_5E025806</name>
</gene>
<feature type="non-terminal residue" evidence="8">
    <location>
        <position position="1"/>
    </location>
</feature>
<comment type="caution">
    <text evidence="8">The sequence shown here is derived from an EMBL/GenBank/DDBJ whole genome shotgun (WGS) entry which is preliminary data.</text>
</comment>
<evidence type="ECO:0000256" key="4">
    <source>
        <dbReference type="ARBA" id="ARBA00022989"/>
    </source>
</evidence>
<comment type="subcellular location">
    <subcellularLocation>
        <location evidence="1">Membrane</location>
        <topology evidence="1">Multi-pass membrane protein</topology>
    </subcellularLocation>
</comment>
<keyword evidence="6" id="KW-0479">Metal-binding</keyword>
<keyword evidence="6" id="KW-0915">Sodium</keyword>
<reference evidence="8" key="1">
    <citation type="submission" date="2019-04" db="EMBL/GenBank/DDBJ databases">
        <authorList>
            <person name="Alioto T."/>
            <person name="Alioto T."/>
        </authorList>
    </citation>
    <scope>NUCLEOTIDE SEQUENCE [LARGE SCALE GENOMIC DNA]</scope>
</reference>
<keyword evidence="4 7" id="KW-1133">Transmembrane helix</keyword>
<sequence>PGLIFIIYPEAIATLPLSSAWAVVFFAMLLTLGIDSAVSPVGPGCCAQPPGALSTMLGVFLG</sequence>
<evidence type="ECO:0000256" key="5">
    <source>
        <dbReference type="ARBA" id="ARBA00023136"/>
    </source>
</evidence>
<proteinExistence type="predicted"/>
<dbReference type="SUPFAM" id="SSF161070">
    <property type="entry name" value="SNF-like"/>
    <property type="match status" value="1"/>
</dbReference>
<evidence type="ECO:0000313" key="9">
    <source>
        <dbReference type="Proteomes" id="UP000335636"/>
    </source>
</evidence>
<dbReference type="Pfam" id="PF00209">
    <property type="entry name" value="SNF"/>
    <property type="match status" value="1"/>
</dbReference>
<dbReference type="EMBL" id="CABDUW010005844">
    <property type="protein sequence ID" value="VTJ91014.1"/>
    <property type="molecule type" value="Genomic_DNA"/>
</dbReference>
<dbReference type="GO" id="GO:0005886">
    <property type="term" value="C:plasma membrane"/>
    <property type="evidence" value="ECO:0007669"/>
    <property type="project" value="TreeGrafter"/>
</dbReference>
<evidence type="ECO:0000256" key="7">
    <source>
        <dbReference type="SAM" id="Phobius"/>
    </source>
</evidence>
<feature type="binding site" evidence="6">
    <location>
        <position position="36"/>
    </location>
    <ligand>
        <name>Na(+)</name>
        <dbReference type="ChEBI" id="CHEBI:29101"/>
        <label>1</label>
    </ligand>
</feature>
<dbReference type="GO" id="GO:0006865">
    <property type="term" value="P:amino acid transport"/>
    <property type="evidence" value="ECO:0007669"/>
    <property type="project" value="TreeGrafter"/>
</dbReference>
<feature type="transmembrane region" description="Helical" evidence="7">
    <location>
        <begin position="12"/>
        <end position="34"/>
    </location>
</feature>
<keyword evidence="2" id="KW-0813">Transport</keyword>
<evidence type="ECO:0000313" key="8">
    <source>
        <dbReference type="EMBL" id="VTJ91014.1"/>
    </source>
</evidence>
<evidence type="ECO:0000256" key="1">
    <source>
        <dbReference type="ARBA" id="ARBA00004141"/>
    </source>
</evidence>
<protein>
    <submittedName>
        <fullName evidence="8">Uncharacterized protein</fullName>
    </submittedName>
</protein>
<evidence type="ECO:0000256" key="6">
    <source>
        <dbReference type="PIRSR" id="PIRSR600175-1"/>
    </source>
</evidence>
<dbReference type="PANTHER" id="PTHR11616:SF38">
    <property type="entry name" value="SODIUM-DEPENDENT DOPAMINE TRANSPORTER"/>
    <property type="match status" value="1"/>
</dbReference>
<keyword evidence="3 7" id="KW-0812">Transmembrane</keyword>
<dbReference type="InterPro" id="IPR037272">
    <property type="entry name" value="SNS_sf"/>
</dbReference>
<dbReference type="GO" id="GO:0035725">
    <property type="term" value="P:sodium ion transmembrane transport"/>
    <property type="evidence" value="ECO:0007669"/>
    <property type="project" value="TreeGrafter"/>
</dbReference>
<evidence type="ECO:0000256" key="3">
    <source>
        <dbReference type="ARBA" id="ARBA00022692"/>
    </source>
</evidence>
<dbReference type="PANTHER" id="PTHR11616">
    <property type="entry name" value="SODIUM/CHLORIDE DEPENDENT TRANSPORTER"/>
    <property type="match status" value="1"/>
</dbReference>
<dbReference type="GO" id="GO:0046872">
    <property type="term" value="F:metal ion binding"/>
    <property type="evidence" value="ECO:0007669"/>
    <property type="project" value="UniProtKB-KW"/>
</dbReference>
<name>A0A5E4D9R7_MARMO</name>
<feature type="binding site" evidence="6">
    <location>
        <position position="32"/>
    </location>
    <ligand>
        <name>Na(+)</name>
        <dbReference type="ChEBI" id="CHEBI:29101"/>
        <label>1</label>
    </ligand>
</feature>
<dbReference type="InterPro" id="IPR000175">
    <property type="entry name" value="Na/ntran_symport"/>
</dbReference>
<accession>A0A5E4D9R7</accession>
<dbReference type="Proteomes" id="UP000335636">
    <property type="component" value="Unassembled WGS sequence"/>
</dbReference>
<keyword evidence="5 7" id="KW-0472">Membrane</keyword>
<dbReference type="AlphaFoldDB" id="A0A5E4D9R7"/>
<dbReference type="PROSITE" id="PS50267">
    <property type="entry name" value="NA_NEUROTRAN_SYMP_3"/>
    <property type="match status" value="1"/>
</dbReference>